<keyword evidence="1" id="KW-1133">Transmembrane helix</keyword>
<evidence type="ECO:0000256" key="1">
    <source>
        <dbReference type="SAM" id="Phobius"/>
    </source>
</evidence>
<dbReference type="RefSeq" id="WP_270701356.1">
    <property type="nucleotide sequence ID" value="NZ_JAPNPC010000037.1"/>
</dbReference>
<feature type="transmembrane region" description="Helical" evidence="1">
    <location>
        <begin position="106"/>
        <end position="127"/>
    </location>
</feature>
<gene>
    <name evidence="2" type="ORF">OWO78_27865</name>
</gene>
<feature type="transmembrane region" description="Helical" evidence="1">
    <location>
        <begin position="40"/>
        <end position="59"/>
    </location>
</feature>
<proteinExistence type="predicted"/>
<keyword evidence="1" id="KW-0812">Transmembrane</keyword>
<dbReference type="EMBL" id="JAPNPE010000031">
    <property type="protein sequence ID" value="MDK7395137.1"/>
    <property type="molecule type" value="Genomic_DNA"/>
</dbReference>
<feature type="transmembrane region" description="Helical" evidence="1">
    <location>
        <begin position="66"/>
        <end position="86"/>
    </location>
</feature>
<protein>
    <recommendedName>
        <fullName evidence="4">Conjugal transfer protein TrbL</fullName>
    </recommendedName>
</protein>
<evidence type="ECO:0000313" key="3">
    <source>
        <dbReference type="Proteomes" id="UP001174229"/>
    </source>
</evidence>
<organism evidence="2 3">
    <name type="scientific">Bacillus pacificus</name>
    <dbReference type="NCBI Taxonomy" id="2026187"/>
    <lineage>
        <taxon>Bacteria</taxon>
        <taxon>Bacillati</taxon>
        <taxon>Bacillota</taxon>
        <taxon>Bacilli</taxon>
        <taxon>Bacillales</taxon>
        <taxon>Bacillaceae</taxon>
        <taxon>Bacillus</taxon>
        <taxon>Bacillus cereus group</taxon>
    </lineage>
</organism>
<name>A0AAW6Z4I7_9BACI</name>
<dbReference type="Proteomes" id="UP001174229">
    <property type="component" value="Unassembled WGS sequence"/>
</dbReference>
<keyword evidence="1" id="KW-0472">Membrane</keyword>
<evidence type="ECO:0000313" key="2">
    <source>
        <dbReference type="EMBL" id="MDK7395137.1"/>
    </source>
</evidence>
<sequence length="148" mass="16603">MTDAILNGLSKVGNGLVNGFKVTMEFLAKPLGYLLEFLEGIFYFFACLFKVVVLIIKIFTALFQFFWATATSVIKTLLMWIGVVPSGKVYLPHEAQNGFQVVIDKLMPTGIMTTVPMVATAFLWLFFGMKVFSLYGGSMGFNFPERRK</sequence>
<dbReference type="AlphaFoldDB" id="A0AAW6Z4I7"/>
<reference evidence="2" key="1">
    <citation type="submission" date="2022-11" db="EMBL/GenBank/DDBJ databases">
        <title>WGS-based characterization of Bacillus cereus isolated from food &amp; feed additives.</title>
        <authorList>
            <person name="Bogaerts B."/>
            <person name="Fraiture M.-A."/>
            <person name="Roosens N.H.C."/>
            <person name="De Keersmaecker S.C.J."/>
            <person name="Vanneste K."/>
        </authorList>
    </citation>
    <scope>NUCLEOTIDE SEQUENCE</scope>
    <source>
        <strain evidence="2">74.2</strain>
    </source>
</reference>
<accession>A0AAW6Z4I7</accession>
<comment type="caution">
    <text evidence="2">The sequence shown here is derived from an EMBL/GenBank/DDBJ whole genome shotgun (WGS) entry which is preliminary data.</text>
</comment>
<evidence type="ECO:0008006" key="4">
    <source>
        <dbReference type="Google" id="ProtNLM"/>
    </source>
</evidence>